<accession>A0AAW0FHI0</accession>
<dbReference type="InterPro" id="IPR035979">
    <property type="entry name" value="RBD_domain_sf"/>
</dbReference>
<dbReference type="SUPFAM" id="SSF54928">
    <property type="entry name" value="RNA-binding domain, RBD"/>
    <property type="match status" value="1"/>
</dbReference>
<keyword evidence="1" id="KW-0694">RNA-binding</keyword>
<evidence type="ECO:0000259" key="3">
    <source>
        <dbReference type="PROSITE" id="PS50102"/>
    </source>
</evidence>
<dbReference type="FunFam" id="3.30.70.330:FF:000039">
    <property type="entry name" value="U1 small nuclear ribonucleoprotein A"/>
    <property type="match status" value="1"/>
</dbReference>
<dbReference type="GO" id="GO:0003723">
    <property type="term" value="F:RNA binding"/>
    <property type="evidence" value="ECO:0007669"/>
    <property type="project" value="UniProtKB-UniRule"/>
</dbReference>
<feature type="region of interest" description="Disordered" evidence="2">
    <location>
        <begin position="1"/>
        <end position="43"/>
    </location>
</feature>
<dbReference type="InterPro" id="IPR000504">
    <property type="entry name" value="RRM_dom"/>
</dbReference>
<evidence type="ECO:0000256" key="1">
    <source>
        <dbReference type="PROSITE-ProRule" id="PRU00176"/>
    </source>
</evidence>
<gene>
    <name evidence="4" type="ORF">QCA50_021014</name>
</gene>
<organism evidence="4 5">
    <name type="scientific">Cerrena zonata</name>
    <dbReference type="NCBI Taxonomy" id="2478898"/>
    <lineage>
        <taxon>Eukaryota</taxon>
        <taxon>Fungi</taxon>
        <taxon>Dikarya</taxon>
        <taxon>Basidiomycota</taxon>
        <taxon>Agaricomycotina</taxon>
        <taxon>Agaricomycetes</taxon>
        <taxon>Polyporales</taxon>
        <taxon>Cerrenaceae</taxon>
        <taxon>Cerrena</taxon>
    </lineage>
</organism>
<keyword evidence="5" id="KW-1185">Reference proteome</keyword>
<proteinExistence type="predicted"/>
<protein>
    <recommendedName>
        <fullName evidence="3">RRM domain-containing protein</fullName>
    </recommendedName>
</protein>
<comment type="caution">
    <text evidence="4">The sequence shown here is derived from an EMBL/GenBank/DDBJ whole genome shotgun (WGS) entry which is preliminary data.</text>
</comment>
<reference evidence="4 5" key="1">
    <citation type="submission" date="2022-09" db="EMBL/GenBank/DDBJ databases">
        <authorList>
            <person name="Palmer J.M."/>
        </authorList>
    </citation>
    <scope>NUCLEOTIDE SEQUENCE [LARGE SCALE GENOMIC DNA]</scope>
    <source>
        <strain evidence="4 5">DSM 7382</strain>
    </source>
</reference>
<name>A0AAW0FHI0_9APHY</name>
<feature type="compositionally biased region" description="Low complexity" evidence="2">
    <location>
        <begin position="26"/>
        <end position="43"/>
    </location>
</feature>
<dbReference type="InterPro" id="IPR012677">
    <property type="entry name" value="Nucleotide-bd_a/b_plait_sf"/>
</dbReference>
<dbReference type="EMBL" id="JASBNA010000140">
    <property type="protein sequence ID" value="KAK7676045.1"/>
    <property type="molecule type" value="Genomic_DNA"/>
</dbReference>
<dbReference type="SMART" id="SM00360">
    <property type="entry name" value="RRM"/>
    <property type="match status" value="1"/>
</dbReference>
<dbReference type="PROSITE" id="PS50102">
    <property type="entry name" value="RRM"/>
    <property type="match status" value="1"/>
</dbReference>
<feature type="domain" description="RRM" evidence="3">
    <location>
        <begin position="48"/>
        <end position="128"/>
    </location>
</feature>
<dbReference type="Proteomes" id="UP001385951">
    <property type="component" value="Unassembled WGS sequence"/>
</dbReference>
<dbReference type="AlphaFoldDB" id="A0AAW0FHI0"/>
<evidence type="ECO:0000256" key="2">
    <source>
        <dbReference type="SAM" id="MobiDB-lite"/>
    </source>
</evidence>
<dbReference type="Pfam" id="PF00076">
    <property type="entry name" value="RRM_1"/>
    <property type="match status" value="1"/>
</dbReference>
<evidence type="ECO:0000313" key="5">
    <source>
        <dbReference type="Proteomes" id="UP001385951"/>
    </source>
</evidence>
<dbReference type="Gene3D" id="3.30.70.330">
    <property type="match status" value="1"/>
</dbReference>
<sequence>MSTKKRAASEALEPQAKEIEEVTAASQGSKSRISSSSLPAKPTSSISQTLYIKNLNDKVHHDLIKHSLYLLFSSYGDVIDIVIKPHDRKMRGQAHIILNSNHNATVALKNLQNLEFFGKPLNIAYSNHKSKVIQRAEANENYELDDQDTPSYA</sequence>
<evidence type="ECO:0000313" key="4">
    <source>
        <dbReference type="EMBL" id="KAK7676045.1"/>
    </source>
</evidence>